<gene>
    <name evidence="5" type="ORF">DFR52_104464</name>
</gene>
<dbReference type="EMBL" id="QGTR01000004">
    <property type="protein sequence ID" value="PWV99171.1"/>
    <property type="molecule type" value="Genomic_DNA"/>
</dbReference>
<protein>
    <submittedName>
        <fullName evidence="5">HxlR family transcriptional regulator</fullName>
    </submittedName>
</protein>
<dbReference type="AlphaFoldDB" id="A0A317PG48"/>
<dbReference type="Proteomes" id="UP000246352">
    <property type="component" value="Unassembled WGS sequence"/>
</dbReference>
<evidence type="ECO:0000256" key="2">
    <source>
        <dbReference type="ARBA" id="ARBA00023125"/>
    </source>
</evidence>
<dbReference type="RefSeq" id="WP_110033313.1">
    <property type="nucleotide sequence ID" value="NZ_QGTR01000004.1"/>
</dbReference>
<evidence type="ECO:0000259" key="4">
    <source>
        <dbReference type="PROSITE" id="PS51118"/>
    </source>
</evidence>
<dbReference type="Gene3D" id="1.10.10.10">
    <property type="entry name" value="Winged helix-like DNA-binding domain superfamily/Winged helix DNA-binding domain"/>
    <property type="match status" value="1"/>
</dbReference>
<keyword evidence="2" id="KW-0238">DNA-binding</keyword>
<organism evidence="5 6">
    <name type="scientific">Hoeflea marina</name>
    <dbReference type="NCBI Taxonomy" id="274592"/>
    <lineage>
        <taxon>Bacteria</taxon>
        <taxon>Pseudomonadati</taxon>
        <taxon>Pseudomonadota</taxon>
        <taxon>Alphaproteobacteria</taxon>
        <taxon>Hyphomicrobiales</taxon>
        <taxon>Rhizobiaceae</taxon>
        <taxon>Hoeflea</taxon>
    </lineage>
</organism>
<sequence length="171" mass="19155">MHRRRSGCPINLTLETFGDRWSLIILRDLMFGHNRTFRGLLGENIEGIASNILADRLKRLTANGLLSRSADPGHKQKFHHTLTEKAIELVPMMAVMGGWGLRHTSASEELSVRARILEDGGPQLWDEFMQELRHLHLGAPAPKRSVSAALQSAYEAAMARRRPSAHGPVHR</sequence>
<dbReference type="GO" id="GO:0003677">
    <property type="term" value="F:DNA binding"/>
    <property type="evidence" value="ECO:0007669"/>
    <property type="project" value="UniProtKB-KW"/>
</dbReference>
<dbReference type="Pfam" id="PF01638">
    <property type="entry name" value="HxlR"/>
    <property type="match status" value="1"/>
</dbReference>
<keyword evidence="6" id="KW-1185">Reference proteome</keyword>
<evidence type="ECO:0000256" key="1">
    <source>
        <dbReference type="ARBA" id="ARBA00023015"/>
    </source>
</evidence>
<feature type="domain" description="HTH hxlR-type" evidence="4">
    <location>
        <begin position="8"/>
        <end position="108"/>
    </location>
</feature>
<dbReference type="PROSITE" id="PS51118">
    <property type="entry name" value="HTH_HXLR"/>
    <property type="match status" value="1"/>
</dbReference>
<evidence type="ECO:0000313" key="5">
    <source>
        <dbReference type="EMBL" id="PWV99171.1"/>
    </source>
</evidence>
<evidence type="ECO:0000313" key="6">
    <source>
        <dbReference type="Proteomes" id="UP000246352"/>
    </source>
</evidence>
<dbReference type="InterPro" id="IPR036388">
    <property type="entry name" value="WH-like_DNA-bd_sf"/>
</dbReference>
<dbReference type="InterPro" id="IPR002577">
    <property type="entry name" value="HTH_HxlR"/>
</dbReference>
<accession>A0A317PG48</accession>
<dbReference type="OrthoDB" id="9782219at2"/>
<evidence type="ECO:0000256" key="3">
    <source>
        <dbReference type="ARBA" id="ARBA00023163"/>
    </source>
</evidence>
<keyword evidence="1" id="KW-0805">Transcription regulation</keyword>
<dbReference type="InterPro" id="IPR036390">
    <property type="entry name" value="WH_DNA-bd_sf"/>
</dbReference>
<dbReference type="PANTHER" id="PTHR33204:SF18">
    <property type="entry name" value="TRANSCRIPTIONAL REGULATORY PROTEIN"/>
    <property type="match status" value="1"/>
</dbReference>
<dbReference type="PANTHER" id="PTHR33204">
    <property type="entry name" value="TRANSCRIPTIONAL REGULATOR, MARR FAMILY"/>
    <property type="match status" value="1"/>
</dbReference>
<name>A0A317PG48_9HYPH</name>
<proteinExistence type="predicted"/>
<keyword evidence="3" id="KW-0804">Transcription</keyword>
<comment type="caution">
    <text evidence="5">The sequence shown here is derived from an EMBL/GenBank/DDBJ whole genome shotgun (WGS) entry which is preliminary data.</text>
</comment>
<reference evidence="5 6" key="1">
    <citation type="submission" date="2018-05" db="EMBL/GenBank/DDBJ databases">
        <title>Genomic Encyclopedia of Type Strains, Phase IV (KMG-IV): sequencing the most valuable type-strain genomes for metagenomic binning, comparative biology and taxonomic classification.</title>
        <authorList>
            <person name="Goeker M."/>
        </authorList>
    </citation>
    <scope>NUCLEOTIDE SEQUENCE [LARGE SCALE GENOMIC DNA]</scope>
    <source>
        <strain evidence="5 6">DSM 16791</strain>
    </source>
</reference>
<dbReference type="SUPFAM" id="SSF46785">
    <property type="entry name" value="Winged helix' DNA-binding domain"/>
    <property type="match status" value="1"/>
</dbReference>